<dbReference type="Proteomes" id="UP000595253">
    <property type="component" value="Plasmid pEPSC1"/>
</dbReference>
<name>A0AAD1K315_LACLC</name>
<dbReference type="EMBL" id="AP024223">
    <property type="protein sequence ID" value="BCO07384.1"/>
    <property type="molecule type" value="Genomic_DNA"/>
</dbReference>
<evidence type="ECO:0000313" key="2">
    <source>
        <dbReference type="Proteomes" id="UP000595253"/>
    </source>
</evidence>
<geneLocation type="plasmid" evidence="1 2">
    <name>pEPSC1</name>
</geneLocation>
<dbReference type="AlphaFoldDB" id="A0AAD1K315"/>
<sequence>MIIFLSAPKETYPISLRVVRIKLNEDTYESLVTNLDPFLFTSEDLKVLYHLRWELKLPLELKYALGLSHFHSKKLDFIIQEIFARLIMYNFSMTITLAVVLSNRLKHSYQINFTQAFGICRRFFLDQNVNVEQLISRYLLPIRPNRSDQRRLIKKKFPGFLYRIA</sequence>
<accession>A0AAD1K315</accession>
<evidence type="ECO:0008006" key="3">
    <source>
        <dbReference type="Google" id="ProtNLM"/>
    </source>
</evidence>
<reference evidence="1 2" key="1">
    <citation type="submission" date="2020-12" db="EMBL/GenBank/DDBJ databases">
        <title>Complete genome sequence of lactococcus lactis subsp. cremoris strain EPSC and strain G3-2.</title>
        <authorList>
            <person name="Kita K."/>
            <person name="Ishikawa S."/>
        </authorList>
    </citation>
    <scope>NUCLEOTIDE SEQUENCE [LARGE SCALE GENOMIC DNA]</scope>
    <source>
        <strain evidence="1 2">EPSC</strain>
        <plasmid evidence="1 2">pEPSC1</plasmid>
    </source>
</reference>
<proteinExistence type="predicted"/>
<organism evidence="1 2">
    <name type="scientific">Lactococcus lactis subsp. cremoris</name>
    <name type="common">Streptococcus cremoris</name>
    <dbReference type="NCBI Taxonomy" id="1359"/>
    <lineage>
        <taxon>Bacteria</taxon>
        <taxon>Bacillati</taxon>
        <taxon>Bacillota</taxon>
        <taxon>Bacilli</taxon>
        <taxon>Lactobacillales</taxon>
        <taxon>Streptococcaceae</taxon>
        <taxon>Lactococcus</taxon>
    </lineage>
</organism>
<keyword evidence="1" id="KW-0614">Plasmid</keyword>
<gene>
    <name evidence="1" type="ORF">LLC_26240</name>
</gene>
<evidence type="ECO:0000313" key="1">
    <source>
        <dbReference type="EMBL" id="BCO07384.1"/>
    </source>
</evidence>
<protein>
    <recommendedName>
        <fullName evidence="3">Transposase</fullName>
    </recommendedName>
</protein>